<comment type="similarity">
    <text evidence="1">Belongs to the LysR transcriptional regulatory family.</text>
</comment>
<protein>
    <recommendedName>
        <fullName evidence="6">HTH-type transcriptional regulator TtuA</fullName>
    </recommendedName>
    <alternativeName>
        <fullName evidence="7">Tartrate utilization transcriptional regulator</fullName>
    </alternativeName>
</protein>
<evidence type="ECO:0000256" key="3">
    <source>
        <dbReference type="ARBA" id="ARBA00023125"/>
    </source>
</evidence>
<feature type="domain" description="HTH lysR-type" evidence="8">
    <location>
        <begin position="1"/>
        <end position="61"/>
    </location>
</feature>
<dbReference type="SUPFAM" id="SSF46785">
    <property type="entry name" value="Winged helix' DNA-binding domain"/>
    <property type="match status" value="1"/>
</dbReference>
<dbReference type="InterPro" id="IPR036390">
    <property type="entry name" value="WH_DNA-bd_sf"/>
</dbReference>
<evidence type="ECO:0000256" key="1">
    <source>
        <dbReference type="ARBA" id="ARBA00009437"/>
    </source>
</evidence>
<comment type="caution">
    <text evidence="9">The sequence shown here is derived from an EMBL/GenBank/DDBJ whole genome shotgun (WGS) entry which is preliminary data.</text>
</comment>
<keyword evidence="3" id="KW-0238">DNA-binding</keyword>
<dbReference type="Gene3D" id="1.10.10.10">
    <property type="entry name" value="Winged helix-like DNA-binding domain superfamily/Winged helix DNA-binding domain"/>
    <property type="match status" value="1"/>
</dbReference>
<dbReference type="InterPro" id="IPR000847">
    <property type="entry name" value="LysR_HTH_N"/>
</dbReference>
<evidence type="ECO:0000256" key="4">
    <source>
        <dbReference type="ARBA" id="ARBA00023163"/>
    </source>
</evidence>
<evidence type="ECO:0000256" key="6">
    <source>
        <dbReference type="ARBA" id="ARBA00067332"/>
    </source>
</evidence>
<dbReference type="SUPFAM" id="SSF53850">
    <property type="entry name" value="Periplasmic binding protein-like II"/>
    <property type="match status" value="1"/>
</dbReference>
<sequence length="296" mass="32877">MNRVQLSQLAVLAAVAEGLSFRKAAAELGIAPSAVSHAVSSLELSLGLRLLHRTTRSVSPTQEGRRLLETLAPALANIDAVIGALAEQGGRAAGPLRITMPRLAAEDIIVPRLGEFLSRYPDIALEISTDDRFEDIVAKGFDAGLRLGENLEADMIAVRASGPLCGAIVGSPAYFDHHPIPQHPRDLMQHRCIRRRFSSGLIYRWELEKDRKPLVVDVQGPLILSDQSLIRSAAIDGAGLAFVFEQRIEDDIRERRLIRVLEDWCAPFDGFYIYYPSRQQMRPALRAFVDFFRVRT</sequence>
<name>A0A0D0L4V8_AGRTU</name>
<dbReference type="PROSITE" id="PS50931">
    <property type="entry name" value="HTH_LYSR"/>
    <property type="match status" value="1"/>
</dbReference>
<evidence type="ECO:0000259" key="8">
    <source>
        <dbReference type="PROSITE" id="PS50931"/>
    </source>
</evidence>
<evidence type="ECO:0000256" key="5">
    <source>
        <dbReference type="ARBA" id="ARBA00054626"/>
    </source>
</evidence>
<gene>
    <name evidence="9" type="ORF">RU07_04205</name>
</gene>
<evidence type="ECO:0000256" key="7">
    <source>
        <dbReference type="ARBA" id="ARBA00083243"/>
    </source>
</evidence>
<dbReference type="PANTHER" id="PTHR30537:SF1">
    <property type="entry name" value="HTH-TYPE TRANSCRIPTIONAL REGULATOR PGRR"/>
    <property type="match status" value="1"/>
</dbReference>
<keyword evidence="2" id="KW-0805">Transcription regulation</keyword>
<dbReference type="Pfam" id="PF00126">
    <property type="entry name" value="HTH_1"/>
    <property type="match status" value="1"/>
</dbReference>
<dbReference type="GO" id="GO:0003700">
    <property type="term" value="F:DNA-binding transcription factor activity"/>
    <property type="evidence" value="ECO:0007669"/>
    <property type="project" value="InterPro"/>
</dbReference>
<dbReference type="Pfam" id="PF03466">
    <property type="entry name" value="LysR_substrate"/>
    <property type="match status" value="1"/>
</dbReference>
<dbReference type="OrthoDB" id="9813056at2"/>
<reference evidence="9 10" key="1">
    <citation type="submission" date="2014-12" db="EMBL/GenBank/DDBJ databases">
        <title>16Stimator: statistical estimation of ribosomal gene copy numbers from draft genome assemblies.</title>
        <authorList>
            <person name="Perisin M.A."/>
            <person name="Vetter M."/>
            <person name="Gilbert J.A."/>
            <person name="Bergelson J."/>
        </authorList>
    </citation>
    <scope>NUCLEOTIDE SEQUENCE [LARGE SCALE GENOMIC DNA]</scope>
    <source>
        <strain evidence="9 10">MEJ076</strain>
    </source>
</reference>
<comment type="function">
    <text evidence="5">Transcriptional regulator of the ttuABCDE tartrate utilization operon.</text>
</comment>
<dbReference type="Gene3D" id="3.40.190.290">
    <property type="match status" value="1"/>
</dbReference>
<evidence type="ECO:0000313" key="9">
    <source>
        <dbReference type="EMBL" id="KIQ04715.1"/>
    </source>
</evidence>
<proteinExistence type="inferred from homology"/>
<dbReference type="PANTHER" id="PTHR30537">
    <property type="entry name" value="HTH-TYPE TRANSCRIPTIONAL REGULATOR"/>
    <property type="match status" value="1"/>
</dbReference>
<dbReference type="GO" id="GO:0006351">
    <property type="term" value="P:DNA-templated transcription"/>
    <property type="evidence" value="ECO:0007669"/>
    <property type="project" value="TreeGrafter"/>
</dbReference>
<organism evidence="9 10">
    <name type="scientific">Agrobacterium tumefaciens</name>
    <dbReference type="NCBI Taxonomy" id="358"/>
    <lineage>
        <taxon>Bacteria</taxon>
        <taxon>Pseudomonadati</taxon>
        <taxon>Pseudomonadota</taxon>
        <taxon>Alphaproteobacteria</taxon>
        <taxon>Hyphomicrobiales</taxon>
        <taxon>Rhizobiaceae</taxon>
        <taxon>Rhizobium/Agrobacterium group</taxon>
        <taxon>Agrobacterium</taxon>
        <taxon>Agrobacterium tumefaciens complex</taxon>
    </lineage>
</organism>
<dbReference type="InterPro" id="IPR058163">
    <property type="entry name" value="LysR-type_TF_proteobact-type"/>
</dbReference>
<dbReference type="EMBL" id="JXQV01000004">
    <property type="protein sequence ID" value="KIQ04715.1"/>
    <property type="molecule type" value="Genomic_DNA"/>
</dbReference>
<dbReference type="InterPro" id="IPR005119">
    <property type="entry name" value="LysR_subst-bd"/>
</dbReference>
<dbReference type="Proteomes" id="UP000035017">
    <property type="component" value="Unassembled WGS sequence"/>
</dbReference>
<accession>A0A0D0L4V8</accession>
<dbReference type="FunFam" id="1.10.10.10:FF:000001">
    <property type="entry name" value="LysR family transcriptional regulator"/>
    <property type="match status" value="1"/>
</dbReference>
<evidence type="ECO:0000256" key="2">
    <source>
        <dbReference type="ARBA" id="ARBA00023015"/>
    </source>
</evidence>
<evidence type="ECO:0000313" key="10">
    <source>
        <dbReference type="Proteomes" id="UP000035017"/>
    </source>
</evidence>
<dbReference type="GO" id="GO:0043565">
    <property type="term" value="F:sequence-specific DNA binding"/>
    <property type="evidence" value="ECO:0007669"/>
    <property type="project" value="TreeGrafter"/>
</dbReference>
<dbReference type="AlphaFoldDB" id="A0A0D0L4V8"/>
<dbReference type="InterPro" id="IPR036388">
    <property type="entry name" value="WH-like_DNA-bd_sf"/>
</dbReference>
<dbReference type="CDD" id="cd08474">
    <property type="entry name" value="PBP2_CrgA_like_5"/>
    <property type="match status" value="1"/>
</dbReference>
<keyword evidence="4" id="KW-0804">Transcription</keyword>